<evidence type="ECO:0000256" key="1">
    <source>
        <dbReference type="SAM" id="Phobius"/>
    </source>
</evidence>
<proteinExistence type="predicted"/>
<organism evidence="2 3">
    <name type="scientific">Haloferax larsenii</name>
    <dbReference type="NCBI Taxonomy" id="302484"/>
    <lineage>
        <taxon>Archaea</taxon>
        <taxon>Methanobacteriati</taxon>
        <taxon>Methanobacteriota</taxon>
        <taxon>Stenosarchaea group</taxon>
        <taxon>Halobacteria</taxon>
        <taxon>Halobacteriales</taxon>
        <taxon>Haloferacaceae</taxon>
        <taxon>Haloferax</taxon>
    </lineage>
</organism>
<keyword evidence="1" id="KW-0472">Membrane</keyword>
<gene>
    <name evidence="2" type="ORF">SAMN04488691_102359</name>
</gene>
<accession>A0A1H7LMZ5</accession>
<dbReference type="Proteomes" id="UP000183894">
    <property type="component" value="Unassembled WGS sequence"/>
</dbReference>
<keyword evidence="1" id="KW-0812">Transmembrane</keyword>
<evidence type="ECO:0000313" key="2">
    <source>
        <dbReference type="EMBL" id="SEK99737.1"/>
    </source>
</evidence>
<sequence>MTLIEWLAVGLVVLLVVALVVALFDQELLFELAVEVLD</sequence>
<name>A0A1H7LMZ5_HALLR</name>
<feature type="transmembrane region" description="Helical" evidence="1">
    <location>
        <begin position="6"/>
        <end position="24"/>
    </location>
</feature>
<evidence type="ECO:0000313" key="3">
    <source>
        <dbReference type="Proteomes" id="UP000183894"/>
    </source>
</evidence>
<keyword evidence="1" id="KW-1133">Transmembrane helix</keyword>
<dbReference type="AlphaFoldDB" id="A0A1H7LMZ5"/>
<protein>
    <submittedName>
        <fullName evidence="2">Uncharacterized protein</fullName>
    </submittedName>
</protein>
<dbReference type="EMBL" id="FOAD01000002">
    <property type="protein sequence ID" value="SEK99737.1"/>
    <property type="molecule type" value="Genomic_DNA"/>
</dbReference>
<reference evidence="2 3" key="1">
    <citation type="submission" date="2016-10" db="EMBL/GenBank/DDBJ databases">
        <authorList>
            <person name="de Groot N.N."/>
        </authorList>
    </citation>
    <scope>NUCLEOTIDE SEQUENCE [LARGE SCALE GENOMIC DNA]</scope>
    <source>
        <strain evidence="2 3">CDM_5</strain>
    </source>
</reference>